<gene>
    <name evidence="1" type="ORF">PaecuDRAFT_3096</name>
</gene>
<dbReference type="eggNOG" id="ENOG5030977">
    <property type="taxonomic scope" value="Bacteria"/>
</dbReference>
<dbReference type="AlphaFoldDB" id="E0IBQ7"/>
<keyword evidence="2" id="KW-1185">Reference proteome</keyword>
<accession>E0IBQ7</accession>
<dbReference type="STRING" id="717606.PaecuDRAFT_3096"/>
<protein>
    <submittedName>
        <fullName evidence="1">Uncharacterized protein</fullName>
    </submittedName>
</protein>
<proteinExistence type="predicted"/>
<sequence length="62" mass="7434">MKHYYDSKDVQRLLCCGTVRTAQMRIQFMNEELKAQGFWVEKGKIPVKFFHEKYPYISQSEA</sequence>
<name>E0IBQ7_9BACL</name>
<evidence type="ECO:0000313" key="1">
    <source>
        <dbReference type="EMBL" id="EFM10137.1"/>
    </source>
</evidence>
<evidence type="ECO:0000313" key="2">
    <source>
        <dbReference type="Proteomes" id="UP000005387"/>
    </source>
</evidence>
<dbReference type="EMBL" id="AEDD01000008">
    <property type="protein sequence ID" value="EFM10137.1"/>
    <property type="molecule type" value="Genomic_DNA"/>
</dbReference>
<organism evidence="1 2">
    <name type="scientific">Paenibacillus curdlanolyticus YK9</name>
    <dbReference type="NCBI Taxonomy" id="717606"/>
    <lineage>
        <taxon>Bacteria</taxon>
        <taxon>Bacillati</taxon>
        <taxon>Bacillota</taxon>
        <taxon>Bacilli</taxon>
        <taxon>Bacillales</taxon>
        <taxon>Paenibacillaceae</taxon>
        <taxon>Paenibacillus</taxon>
    </lineage>
</organism>
<dbReference type="Proteomes" id="UP000005387">
    <property type="component" value="Unassembled WGS sequence"/>
</dbReference>
<reference evidence="1 2" key="1">
    <citation type="submission" date="2010-07" db="EMBL/GenBank/DDBJ databases">
        <title>The draft genome of Paenibacillus curdlanolyticus YK9.</title>
        <authorList>
            <consortium name="US DOE Joint Genome Institute (JGI-PGF)"/>
            <person name="Lucas S."/>
            <person name="Copeland A."/>
            <person name="Lapidus A."/>
            <person name="Cheng J.-F."/>
            <person name="Bruce D."/>
            <person name="Goodwin L."/>
            <person name="Pitluck S."/>
            <person name="Land M.L."/>
            <person name="Hauser L."/>
            <person name="Chang Y.-J."/>
            <person name="Jeffries C."/>
            <person name="Anderson I.J."/>
            <person name="Johnson E."/>
            <person name="Loganathan U."/>
            <person name="Mulhopadhyay B."/>
            <person name="Kyrpides N."/>
            <person name="Woyke T.J."/>
        </authorList>
    </citation>
    <scope>NUCLEOTIDE SEQUENCE [LARGE SCALE GENOMIC DNA]</scope>
    <source>
        <strain evidence="1 2">YK9</strain>
    </source>
</reference>